<accession>A0AAD1Y843</accession>
<gene>
    <name evidence="2" type="ORF">ECRASSUSDP1_LOCUS27878</name>
</gene>
<proteinExistence type="predicted"/>
<dbReference type="InterPro" id="IPR029040">
    <property type="entry name" value="RPABC4/Spt4"/>
</dbReference>
<feature type="region of interest" description="Disordered" evidence="1">
    <location>
        <begin position="1"/>
        <end position="32"/>
    </location>
</feature>
<evidence type="ECO:0000313" key="3">
    <source>
        <dbReference type="Proteomes" id="UP001295684"/>
    </source>
</evidence>
<protein>
    <submittedName>
        <fullName evidence="2">Uncharacterized protein</fullName>
    </submittedName>
</protein>
<feature type="compositionally biased region" description="Polar residues" evidence="1">
    <location>
        <begin position="1"/>
        <end position="17"/>
    </location>
</feature>
<keyword evidence="3" id="KW-1185">Reference proteome</keyword>
<reference evidence="2" key="1">
    <citation type="submission" date="2023-07" db="EMBL/GenBank/DDBJ databases">
        <authorList>
            <consortium name="AG Swart"/>
            <person name="Singh M."/>
            <person name="Singh A."/>
            <person name="Seah K."/>
            <person name="Emmerich C."/>
        </authorList>
    </citation>
    <scope>NUCLEOTIDE SEQUENCE</scope>
    <source>
        <strain evidence="2">DP1</strain>
    </source>
</reference>
<feature type="compositionally biased region" description="Basic and acidic residues" evidence="1">
    <location>
        <begin position="18"/>
        <end position="32"/>
    </location>
</feature>
<dbReference type="AlphaFoldDB" id="A0AAD1Y843"/>
<organism evidence="2 3">
    <name type="scientific">Euplotes crassus</name>
    <dbReference type="NCBI Taxonomy" id="5936"/>
    <lineage>
        <taxon>Eukaryota</taxon>
        <taxon>Sar</taxon>
        <taxon>Alveolata</taxon>
        <taxon>Ciliophora</taxon>
        <taxon>Intramacronucleata</taxon>
        <taxon>Spirotrichea</taxon>
        <taxon>Hypotrichia</taxon>
        <taxon>Euplotida</taxon>
        <taxon>Euplotidae</taxon>
        <taxon>Moneuplotes</taxon>
    </lineage>
</organism>
<dbReference type="Gene3D" id="2.20.28.30">
    <property type="entry name" value="RNA polymerase ii, chain L"/>
    <property type="match status" value="1"/>
</dbReference>
<sequence>MQDSQTETSIQFPGQSTEGDKDHLTPEEKKLSEDPYNLMREVKYLCIHCGKHTFLRFKNALPKCSNCSFRGLYKLRDKESIQYVAR</sequence>
<comment type="caution">
    <text evidence="2">The sequence shown here is derived from an EMBL/GenBank/DDBJ whole genome shotgun (WGS) entry which is preliminary data.</text>
</comment>
<name>A0AAD1Y843_EUPCR</name>
<dbReference type="EMBL" id="CAMPGE010028757">
    <property type="protein sequence ID" value="CAI2386268.1"/>
    <property type="molecule type" value="Genomic_DNA"/>
</dbReference>
<dbReference type="SUPFAM" id="SSF63393">
    <property type="entry name" value="RNA polymerase subunits"/>
    <property type="match status" value="1"/>
</dbReference>
<dbReference type="Proteomes" id="UP001295684">
    <property type="component" value="Unassembled WGS sequence"/>
</dbReference>
<evidence type="ECO:0000313" key="2">
    <source>
        <dbReference type="EMBL" id="CAI2386268.1"/>
    </source>
</evidence>
<evidence type="ECO:0000256" key="1">
    <source>
        <dbReference type="SAM" id="MobiDB-lite"/>
    </source>
</evidence>